<proteinExistence type="predicted"/>
<dbReference type="AlphaFoldDB" id="A0A0F8Z449"/>
<protein>
    <recommendedName>
        <fullName evidence="3">SMODS and SLOG-associating 2TM effector domain-containing protein</fullName>
    </recommendedName>
</protein>
<accession>A0A0F8Z449</accession>
<evidence type="ECO:0008006" key="3">
    <source>
        <dbReference type="Google" id="ProtNLM"/>
    </source>
</evidence>
<evidence type="ECO:0000313" key="2">
    <source>
        <dbReference type="EMBL" id="KKK80800.1"/>
    </source>
</evidence>
<feature type="transmembrane region" description="Helical" evidence="1">
    <location>
        <begin position="61"/>
        <end position="81"/>
    </location>
</feature>
<feature type="transmembrane region" description="Helical" evidence="1">
    <location>
        <begin position="32"/>
        <end position="55"/>
    </location>
</feature>
<keyword evidence="1" id="KW-0812">Transmembrane</keyword>
<gene>
    <name evidence="2" type="ORF">LCGC14_2819860</name>
</gene>
<sequence length="122" mass="13496">MSANFWAERAAAAEKARVLEKMVRDEERGVHVFEVAGLGVAVGAGLSLLAAGWWGAATCQAICGAAFTVAGTFAGWTRHAWSRDFTRRMRKYADDFWHDDALMVAQMMELEEMRNHLDGSDT</sequence>
<keyword evidence="1" id="KW-0472">Membrane</keyword>
<name>A0A0F8Z449_9ZZZZ</name>
<evidence type="ECO:0000256" key="1">
    <source>
        <dbReference type="SAM" id="Phobius"/>
    </source>
</evidence>
<keyword evidence="1" id="KW-1133">Transmembrane helix</keyword>
<reference evidence="2" key="1">
    <citation type="journal article" date="2015" name="Nature">
        <title>Complex archaea that bridge the gap between prokaryotes and eukaryotes.</title>
        <authorList>
            <person name="Spang A."/>
            <person name="Saw J.H."/>
            <person name="Jorgensen S.L."/>
            <person name="Zaremba-Niedzwiedzka K."/>
            <person name="Martijn J."/>
            <person name="Lind A.E."/>
            <person name="van Eijk R."/>
            <person name="Schleper C."/>
            <person name="Guy L."/>
            <person name="Ettema T.J."/>
        </authorList>
    </citation>
    <scope>NUCLEOTIDE SEQUENCE</scope>
</reference>
<organism evidence="2">
    <name type="scientific">marine sediment metagenome</name>
    <dbReference type="NCBI Taxonomy" id="412755"/>
    <lineage>
        <taxon>unclassified sequences</taxon>
        <taxon>metagenomes</taxon>
        <taxon>ecological metagenomes</taxon>
    </lineage>
</organism>
<comment type="caution">
    <text evidence="2">The sequence shown here is derived from an EMBL/GenBank/DDBJ whole genome shotgun (WGS) entry which is preliminary data.</text>
</comment>
<dbReference type="EMBL" id="LAZR01053413">
    <property type="protein sequence ID" value="KKK80800.1"/>
    <property type="molecule type" value="Genomic_DNA"/>
</dbReference>